<dbReference type="PROSITE" id="PS51257">
    <property type="entry name" value="PROKAR_LIPOPROTEIN"/>
    <property type="match status" value="1"/>
</dbReference>
<feature type="signal peptide" evidence="1">
    <location>
        <begin position="1"/>
        <end position="20"/>
    </location>
</feature>
<dbReference type="Proteomes" id="UP000182882">
    <property type="component" value="Unassembled WGS sequence"/>
</dbReference>
<dbReference type="AlphaFoldDB" id="A0A1H2G361"/>
<evidence type="ECO:0000313" key="3">
    <source>
        <dbReference type="Proteomes" id="UP000182882"/>
    </source>
</evidence>
<dbReference type="EMBL" id="FNLN01000027">
    <property type="protein sequence ID" value="SDU14082.1"/>
    <property type="molecule type" value="Genomic_DNA"/>
</dbReference>
<organism evidence="2 3">
    <name type="scientific">Nitrosomonas ureae</name>
    <dbReference type="NCBI Taxonomy" id="44577"/>
    <lineage>
        <taxon>Bacteria</taxon>
        <taxon>Pseudomonadati</taxon>
        <taxon>Pseudomonadota</taxon>
        <taxon>Betaproteobacteria</taxon>
        <taxon>Nitrosomonadales</taxon>
        <taxon>Nitrosomonadaceae</taxon>
        <taxon>Nitrosomonas</taxon>
    </lineage>
</organism>
<keyword evidence="1" id="KW-0732">Signal</keyword>
<proteinExistence type="predicted"/>
<feature type="chain" id="PRO_5016372859" description="Lipoprotein" evidence="1">
    <location>
        <begin position="21"/>
        <end position="293"/>
    </location>
</feature>
<evidence type="ECO:0000313" key="2">
    <source>
        <dbReference type="EMBL" id="SDU14082.1"/>
    </source>
</evidence>
<keyword evidence="3" id="KW-1185">Reference proteome</keyword>
<reference evidence="3" key="1">
    <citation type="submission" date="2016-10" db="EMBL/GenBank/DDBJ databases">
        <authorList>
            <person name="Varghese N."/>
            <person name="Submissions S."/>
        </authorList>
    </citation>
    <scope>NUCLEOTIDE SEQUENCE [LARGE SCALE GENOMIC DNA]</scope>
    <source>
        <strain evidence="3">Nm10</strain>
    </source>
</reference>
<name>A0A1H2G361_9PROT</name>
<dbReference type="KEGG" id="nur:ATY38_13605"/>
<dbReference type="RefSeq" id="WP_062559766.1">
    <property type="nucleotide sequence ID" value="NZ_CP013341.1"/>
</dbReference>
<sequence>MKLKDLFLLLLLIFVSTACSNLKEIGNFAGESAKFASYTELTTRYRDTYSREEPYLFEICTNAKCDNEDRDKFIKVAKYEDVRRHEAYADLLKVHETVSTYMQTLAILAKSESFDISKEVSSMSGSIKKYPHLGIEEKHVEAISNLALLITKWITSAYQNYAVKSMIMEGDMHIQTALDGMKNIVIAYKGVHENEKMEVLGSYVIEDKFIDNSKDRQLMILAREQFKAKKNEYENMDQKYEIALNGIKRIAEGHTKLHENTQKLTSDEVREIISKFAKDIKIIKDNLQTLRDN</sequence>
<gene>
    <name evidence="2" type="ORF">SAMN05216406_12743</name>
</gene>
<evidence type="ECO:0000256" key="1">
    <source>
        <dbReference type="SAM" id="SignalP"/>
    </source>
</evidence>
<accession>A0A1H2G361</accession>
<evidence type="ECO:0008006" key="4">
    <source>
        <dbReference type="Google" id="ProtNLM"/>
    </source>
</evidence>
<protein>
    <recommendedName>
        <fullName evidence="4">Lipoprotein</fullName>
    </recommendedName>
</protein>